<evidence type="ECO:0008006" key="4">
    <source>
        <dbReference type="Google" id="ProtNLM"/>
    </source>
</evidence>
<sequence length="424" mass="46981">MLFISIIHRLSDSLILVICSIMPVPVLFTTTVIRSYHQVRQTVPLILLLLIMSCSKIIKSMKKLAYILMSALVLVSCSQNEDLQTVSSEKGLTLTTSVSAFDGEETTRATVDGTTFFAGERMKLKVICPFVSTTEIGETTWGHSSDGFWLMKWDDSDSSWINLTTIDDVDVEGKYTVSTPWSIFDQYEAQQTPYVYTASTWSENVEFLAPSGSLINQYSYVFYADQSLLANYQKSDLLWAQTIMQTGSYRVHLDFQHVLSCVEVTVADANHVLDNTTPVVTLEGMPDIDQQEIVVGDYYAARSKDNATSYNYKQKSRCSQQDNGKVLGIAVNGDSQASVVAFTDASISQQAVYTAYQVATNTYRILVPPCTLATSPVLWLRAGSKRYKLTLNTVAALGGEGKTSAASCVFEQGKLYKIEMTITE</sequence>
<organism evidence="2 3">
    <name type="scientific">Segatella bryantii</name>
    <name type="common">Prevotella bryantii</name>
    <dbReference type="NCBI Taxonomy" id="77095"/>
    <lineage>
        <taxon>Bacteria</taxon>
        <taxon>Pseudomonadati</taxon>
        <taxon>Bacteroidota</taxon>
        <taxon>Bacteroidia</taxon>
        <taxon>Bacteroidales</taxon>
        <taxon>Prevotellaceae</taxon>
        <taxon>Segatella</taxon>
    </lineage>
</organism>
<comment type="caution">
    <text evidence="2">The sequence shown here is derived from an EMBL/GenBank/DDBJ whole genome shotgun (WGS) entry which is preliminary data.</text>
</comment>
<feature type="transmembrane region" description="Helical" evidence="1">
    <location>
        <begin position="12"/>
        <end position="33"/>
    </location>
</feature>
<gene>
    <name evidence="2" type="ORF">CIK91_06730</name>
</gene>
<dbReference type="EMBL" id="NPJF01000030">
    <property type="protein sequence ID" value="OYP55208.1"/>
    <property type="molecule type" value="Genomic_DNA"/>
</dbReference>
<evidence type="ECO:0000313" key="3">
    <source>
        <dbReference type="Proteomes" id="UP000216189"/>
    </source>
</evidence>
<dbReference type="CDD" id="cd13120">
    <property type="entry name" value="BF2867_like_N"/>
    <property type="match status" value="1"/>
</dbReference>
<dbReference type="Gene3D" id="2.60.40.2620">
    <property type="entry name" value="Fimbrillin-like"/>
    <property type="match status" value="1"/>
</dbReference>
<evidence type="ECO:0000313" key="2">
    <source>
        <dbReference type="EMBL" id="OYP55208.1"/>
    </source>
</evidence>
<dbReference type="InterPro" id="IPR025049">
    <property type="entry name" value="Mfa-like_1"/>
</dbReference>
<keyword evidence="1" id="KW-0472">Membrane</keyword>
<dbReference type="Pfam" id="PF13149">
    <property type="entry name" value="Mfa_like_1"/>
    <property type="match status" value="1"/>
</dbReference>
<evidence type="ECO:0000256" key="1">
    <source>
        <dbReference type="SAM" id="Phobius"/>
    </source>
</evidence>
<name>A0ABX4EGZ8_SEGBR</name>
<accession>A0ABX4EGZ8</accession>
<proteinExistence type="predicted"/>
<dbReference type="Proteomes" id="UP000216189">
    <property type="component" value="Unassembled WGS sequence"/>
</dbReference>
<keyword evidence="1" id="KW-1133">Transmembrane helix</keyword>
<dbReference type="InterPro" id="IPR042278">
    <property type="entry name" value="Mfa-like_1_N"/>
</dbReference>
<keyword evidence="3" id="KW-1185">Reference proteome</keyword>
<protein>
    <recommendedName>
        <fullName evidence="4">Fimbrillin family protein</fullName>
    </recommendedName>
</protein>
<reference evidence="2 3" key="1">
    <citation type="submission" date="2017-08" db="EMBL/GenBank/DDBJ databases">
        <title>Comparative genomics of non-oral Prevotella species.</title>
        <authorList>
            <person name="Accetto T."/>
            <person name="Nograsek B."/>
            <person name="Avgustin G."/>
        </authorList>
    </citation>
    <scope>NUCLEOTIDE SEQUENCE [LARGE SCALE GENOMIC DNA]</scope>
    <source>
        <strain evidence="2 3">TC1-1</strain>
    </source>
</reference>
<keyword evidence="1" id="KW-0812">Transmembrane</keyword>